<keyword evidence="3" id="KW-1185">Reference proteome</keyword>
<dbReference type="Proteomes" id="UP000183685">
    <property type="component" value="Unassembled WGS sequence"/>
</dbReference>
<dbReference type="RefSeq" id="WP_068305504.1">
    <property type="nucleotide sequence ID" value="NZ_DAIOMO010000001.1"/>
</dbReference>
<evidence type="ECO:0000256" key="1">
    <source>
        <dbReference type="SAM" id="Phobius"/>
    </source>
</evidence>
<name>A0A1G6VLR8_9PROT</name>
<dbReference type="Pfam" id="PF04654">
    <property type="entry name" value="DUF599"/>
    <property type="match status" value="1"/>
</dbReference>
<gene>
    <name evidence="2" type="ORF">SAMN04488071_0772</name>
</gene>
<dbReference type="OrthoDB" id="9806874at2"/>
<keyword evidence="1" id="KW-0472">Membrane</keyword>
<organism evidence="2 3">
    <name type="scientific">Kordiimonas lacus</name>
    <dbReference type="NCBI Taxonomy" id="637679"/>
    <lineage>
        <taxon>Bacteria</taxon>
        <taxon>Pseudomonadati</taxon>
        <taxon>Pseudomonadota</taxon>
        <taxon>Alphaproteobacteria</taxon>
        <taxon>Kordiimonadales</taxon>
        <taxon>Kordiimonadaceae</taxon>
        <taxon>Kordiimonas</taxon>
    </lineage>
</organism>
<keyword evidence="1" id="KW-0812">Transmembrane</keyword>
<dbReference type="PANTHER" id="PTHR31881:SF6">
    <property type="entry name" value="OS09G0494600 PROTEIN"/>
    <property type="match status" value="1"/>
</dbReference>
<accession>A0A1G6VLR8</accession>
<dbReference type="EMBL" id="FNAK01000002">
    <property type="protein sequence ID" value="SDD54353.1"/>
    <property type="molecule type" value="Genomic_DNA"/>
</dbReference>
<evidence type="ECO:0000313" key="2">
    <source>
        <dbReference type="EMBL" id="SDD54353.1"/>
    </source>
</evidence>
<feature type="transmembrane region" description="Helical" evidence="1">
    <location>
        <begin position="114"/>
        <end position="132"/>
    </location>
</feature>
<feature type="transmembrane region" description="Helical" evidence="1">
    <location>
        <begin position="66"/>
        <end position="94"/>
    </location>
</feature>
<feature type="transmembrane region" description="Helical" evidence="1">
    <location>
        <begin position="188"/>
        <end position="215"/>
    </location>
</feature>
<feature type="transmembrane region" description="Helical" evidence="1">
    <location>
        <begin position="12"/>
        <end position="29"/>
    </location>
</feature>
<reference evidence="2 3" key="1">
    <citation type="submission" date="2016-10" db="EMBL/GenBank/DDBJ databases">
        <authorList>
            <person name="de Groot N.N."/>
        </authorList>
    </citation>
    <scope>NUCLEOTIDE SEQUENCE [LARGE SCALE GENOMIC DNA]</scope>
    <source>
        <strain evidence="2 3">CGMCC 1.9109</strain>
    </source>
</reference>
<dbReference type="AlphaFoldDB" id="A0A1G6VLR8"/>
<keyword evidence="1" id="KW-1133">Transmembrane helix</keyword>
<sequence>MPFIDLLSNADLLALSIYLLAFVLYGLVADHSPLQRYSISAAMDRQRRNWMHEARRRELRMLDSNVLQILMNGISIFASTNIFVIGGLIAGIAYNEQLSDAFSRVPFAVQISPALWSLKLALLLAVFVYAFFKFAWAIRLANYCAIMVGALASHNDAESADAEARTEAAAKLASLCAFHFNRGLRANFFGLAALGWFFSPMLFIAGTIFIVLILVRREFLSGALKAVRALK</sequence>
<dbReference type="PANTHER" id="PTHR31881">
    <property type="match status" value="1"/>
</dbReference>
<dbReference type="InterPro" id="IPR006747">
    <property type="entry name" value="DUF599"/>
</dbReference>
<proteinExistence type="predicted"/>
<protein>
    <submittedName>
        <fullName evidence="2">Uncharacterized membrane protein</fullName>
    </submittedName>
</protein>
<evidence type="ECO:0000313" key="3">
    <source>
        <dbReference type="Proteomes" id="UP000183685"/>
    </source>
</evidence>